<evidence type="ECO:0000313" key="3">
    <source>
        <dbReference type="Proteomes" id="UP001237642"/>
    </source>
</evidence>
<evidence type="ECO:0000313" key="2">
    <source>
        <dbReference type="EMBL" id="KAK1358026.1"/>
    </source>
</evidence>
<comment type="caution">
    <text evidence="2">The sequence shown here is derived from an EMBL/GenBank/DDBJ whole genome shotgun (WGS) entry which is preliminary data.</text>
</comment>
<dbReference type="Proteomes" id="UP001237642">
    <property type="component" value="Unassembled WGS sequence"/>
</dbReference>
<proteinExistence type="predicted"/>
<feature type="region of interest" description="Disordered" evidence="1">
    <location>
        <begin position="1"/>
        <end position="20"/>
    </location>
</feature>
<gene>
    <name evidence="2" type="ORF">POM88_051282</name>
</gene>
<dbReference type="EMBL" id="JAUIZM010000011">
    <property type="protein sequence ID" value="KAK1358026.1"/>
    <property type="molecule type" value="Genomic_DNA"/>
</dbReference>
<accession>A0AAD8H078</accession>
<evidence type="ECO:0000256" key="1">
    <source>
        <dbReference type="SAM" id="MobiDB-lite"/>
    </source>
</evidence>
<dbReference type="AlphaFoldDB" id="A0AAD8H078"/>
<reference evidence="2" key="2">
    <citation type="submission" date="2023-05" db="EMBL/GenBank/DDBJ databases">
        <authorList>
            <person name="Schelkunov M.I."/>
        </authorList>
    </citation>
    <scope>NUCLEOTIDE SEQUENCE</scope>
    <source>
        <strain evidence="2">Hsosn_3</strain>
        <tissue evidence="2">Leaf</tissue>
    </source>
</reference>
<sequence length="141" mass="15759">MNVVGATASRASSRGDRTGATKLHAESFRIEDNNHHLNRNNNIKNHDVQLSTRDVDLDLDRQRDPIINVDDDSTQHKLSVTTKSVLSPADLLKTLFFVLVWYTFSLLVSATPTTVLVVSTVEVVAEEVVSGLDCNRIWLRM</sequence>
<organism evidence="2 3">
    <name type="scientific">Heracleum sosnowskyi</name>
    <dbReference type="NCBI Taxonomy" id="360622"/>
    <lineage>
        <taxon>Eukaryota</taxon>
        <taxon>Viridiplantae</taxon>
        <taxon>Streptophyta</taxon>
        <taxon>Embryophyta</taxon>
        <taxon>Tracheophyta</taxon>
        <taxon>Spermatophyta</taxon>
        <taxon>Magnoliopsida</taxon>
        <taxon>eudicotyledons</taxon>
        <taxon>Gunneridae</taxon>
        <taxon>Pentapetalae</taxon>
        <taxon>asterids</taxon>
        <taxon>campanulids</taxon>
        <taxon>Apiales</taxon>
        <taxon>Apiaceae</taxon>
        <taxon>Apioideae</taxon>
        <taxon>apioid superclade</taxon>
        <taxon>Tordylieae</taxon>
        <taxon>Tordyliinae</taxon>
        <taxon>Heracleum</taxon>
    </lineage>
</organism>
<keyword evidence="3" id="KW-1185">Reference proteome</keyword>
<reference evidence="2" key="1">
    <citation type="submission" date="2023-02" db="EMBL/GenBank/DDBJ databases">
        <title>Genome of toxic invasive species Heracleum sosnowskyi carries increased number of genes despite the absence of recent whole-genome duplications.</title>
        <authorList>
            <person name="Schelkunov M."/>
            <person name="Shtratnikova V."/>
            <person name="Makarenko M."/>
            <person name="Klepikova A."/>
            <person name="Omelchenko D."/>
            <person name="Novikova G."/>
            <person name="Obukhova E."/>
            <person name="Bogdanov V."/>
            <person name="Penin A."/>
            <person name="Logacheva M."/>
        </authorList>
    </citation>
    <scope>NUCLEOTIDE SEQUENCE</scope>
    <source>
        <strain evidence="2">Hsosn_3</strain>
        <tissue evidence="2">Leaf</tissue>
    </source>
</reference>
<name>A0AAD8H078_9APIA</name>
<protein>
    <submittedName>
        <fullName evidence="2">Uncharacterized protein</fullName>
    </submittedName>
</protein>